<dbReference type="OrthoDB" id="4548147at2"/>
<dbReference type="EMBL" id="AGCJ01000038">
    <property type="protein sequence ID" value="EHM41117.1"/>
    <property type="molecule type" value="Genomic_DNA"/>
</dbReference>
<dbReference type="GO" id="GO:0005524">
    <property type="term" value="F:ATP binding"/>
    <property type="evidence" value="ECO:0007669"/>
    <property type="project" value="UniProtKB-KW"/>
</dbReference>
<dbReference type="PROSITE" id="PS00627">
    <property type="entry name" value="GHMP_KINASES_ATP"/>
    <property type="match status" value="1"/>
</dbReference>
<dbReference type="eggNOG" id="COG4542">
    <property type="taxonomic scope" value="Bacteria"/>
</dbReference>
<dbReference type="HOGENOM" id="CLU_056896_0_1_9"/>
<evidence type="ECO:0000256" key="4">
    <source>
        <dbReference type="ARBA" id="ARBA00022840"/>
    </source>
</evidence>
<dbReference type="Proteomes" id="UP000005481">
    <property type="component" value="Unassembled WGS sequence"/>
</dbReference>
<dbReference type="GO" id="GO:0016301">
    <property type="term" value="F:kinase activity"/>
    <property type="evidence" value="ECO:0007669"/>
    <property type="project" value="UniProtKB-KW"/>
</dbReference>
<feature type="domain" description="GHMP kinase N-terminal" evidence="5">
    <location>
        <begin position="62"/>
        <end position="129"/>
    </location>
</feature>
<keyword evidence="4" id="KW-0067">ATP-binding</keyword>
<keyword evidence="2" id="KW-0547">Nucleotide-binding</keyword>
<dbReference type="InterPro" id="IPR014721">
    <property type="entry name" value="Ribsml_uS5_D2-typ_fold_subgr"/>
</dbReference>
<dbReference type="InterPro" id="IPR020568">
    <property type="entry name" value="Ribosomal_Su5_D2-typ_SF"/>
</dbReference>
<dbReference type="SUPFAM" id="SSF54211">
    <property type="entry name" value="Ribosomal protein S5 domain 2-like"/>
    <property type="match status" value="1"/>
</dbReference>
<keyword evidence="7" id="KW-1185">Reference proteome</keyword>
<protein>
    <submittedName>
        <fullName evidence="6">GHMP kinase protein</fullName>
    </submittedName>
</protein>
<dbReference type="STRING" id="861450.HMPREF0080_00989"/>
<reference evidence="6 7" key="1">
    <citation type="submission" date="2011-08" db="EMBL/GenBank/DDBJ databases">
        <authorList>
            <person name="Weinstock G."/>
            <person name="Sodergren E."/>
            <person name="Clifton S."/>
            <person name="Fulton L."/>
            <person name="Fulton B."/>
            <person name="Courtney L."/>
            <person name="Fronick C."/>
            <person name="Harrison M."/>
            <person name="Strong C."/>
            <person name="Farmer C."/>
            <person name="Delahaunty K."/>
            <person name="Markovic C."/>
            <person name="Hall O."/>
            <person name="Minx P."/>
            <person name="Tomlinson C."/>
            <person name="Mitreva M."/>
            <person name="Hou S."/>
            <person name="Chen J."/>
            <person name="Wollam A."/>
            <person name="Pepin K.H."/>
            <person name="Johnson M."/>
            <person name="Bhonagiri V."/>
            <person name="Zhang X."/>
            <person name="Suruliraj S."/>
            <person name="Warren W."/>
            <person name="Chinwalla A."/>
            <person name="Mardis E.R."/>
            <person name="Wilson R.K."/>
        </authorList>
    </citation>
    <scope>NUCLEOTIDE SEQUENCE [LARGE SCALE GENOMIC DNA]</scope>
    <source>
        <strain evidence="6 7">F0357</strain>
    </source>
</reference>
<evidence type="ECO:0000313" key="6">
    <source>
        <dbReference type="EMBL" id="EHM41117.1"/>
    </source>
</evidence>
<name>G9YH62_9FIRM</name>
<organism evidence="6 7">
    <name type="scientific">Anaeroglobus geminatus F0357</name>
    <dbReference type="NCBI Taxonomy" id="861450"/>
    <lineage>
        <taxon>Bacteria</taxon>
        <taxon>Bacillati</taxon>
        <taxon>Bacillota</taxon>
        <taxon>Negativicutes</taxon>
        <taxon>Veillonellales</taxon>
        <taxon>Veillonellaceae</taxon>
        <taxon>Anaeroglobus</taxon>
    </lineage>
</organism>
<proteinExistence type="predicted"/>
<keyword evidence="3 6" id="KW-0418">Kinase</keyword>
<sequence length="293" mass="31295">MLPFLGVSMNIVVTVPAGCGEILQGNMDKRSLIVACPVNLYVTARVVDGVFDELAVPEKSRRAVAATLRYLGEKSFPYALGLSSAVPQGKGMSSSSADIGAVITAVSAAFGYEMTEKEICSLALAIEPTDPVFCEGIAAMDRKSGEIIHTFTSVPPMSVLTFDRGGVVDTVSFYKDKDKDPDGSQDLKELYSALKKAGDDCRVWGAVATASARANQKIFYKPELETLIHLAEQYDVCGVGTAHTGTLYTVFMPSEKIFSAGAELVRAIKRTLPGLQYKGVYTLIAGGVSKRGR</sequence>
<dbReference type="Pfam" id="PF00288">
    <property type="entry name" value="GHMP_kinases_N"/>
    <property type="match status" value="1"/>
</dbReference>
<evidence type="ECO:0000256" key="2">
    <source>
        <dbReference type="ARBA" id="ARBA00022741"/>
    </source>
</evidence>
<comment type="caution">
    <text evidence="6">The sequence shown here is derived from an EMBL/GenBank/DDBJ whole genome shotgun (WGS) entry which is preliminary data.</text>
</comment>
<evidence type="ECO:0000256" key="3">
    <source>
        <dbReference type="ARBA" id="ARBA00022777"/>
    </source>
</evidence>
<evidence type="ECO:0000256" key="1">
    <source>
        <dbReference type="ARBA" id="ARBA00022679"/>
    </source>
</evidence>
<dbReference type="PANTHER" id="PTHR43527">
    <property type="entry name" value="4-DIPHOSPHOCYTIDYL-2-C-METHYL-D-ERYTHRITOL KINASE, CHLOROPLASTIC"/>
    <property type="match status" value="1"/>
</dbReference>
<evidence type="ECO:0000313" key="7">
    <source>
        <dbReference type="Proteomes" id="UP000005481"/>
    </source>
</evidence>
<evidence type="ECO:0000259" key="5">
    <source>
        <dbReference type="Pfam" id="PF00288"/>
    </source>
</evidence>
<dbReference type="InterPro" id="IPR006204">
    <property type="entry name" value="GHMP_kinase_N_dom"/>
</dbReference>
<dbReference type="PANTHER" id="PTHR43527:SF1">
    <property type="entry name" value="L-THREONINE KINASE"/>
    <property type="match status" value="1"/>
</dbReference>
<dbReference type="InterPro" id="IPR006203">
    <property type="entry name" value="GHMP_knse_ATP-bd_CS"/>
</dbReference>
<dbReference type="PATRIC" id="fig|861450.3.peg.924"/>
<dbReference type="Gene3D" id="3.30.230.10">
    <property type="match status" value="1"/>
</dbReference>
<accession>G9YH62</accession>
<keyword evidence="1" id="KW-0808">Transferase</keyword>
<gene>
    <name evidence="6" type="ORF">HMPREF0080_00989</name>
</gene>
<dbReference type="AlphaFoldDB" id="G9YH62"/>